<sequence>MVERRKPINVKEAITRTMHFAKAGSVEYIPIEESYGRFLGEDLIADHHVPPFDRSPYDGFAIRSADTDHTSRNHPVELEVAGKIGAGSVFERPVTAGEAVRIMTGAQIPNGCDAVVMLEEVNEIERNGKKYIQIKRNIKAGTNISFMGEDTQKESILTQKGTYITPGIVALLATFGYKKVPAAKRPKIGVIATGSELLEVDEALEPGKIRNSNAYMIQSQITRAGGEALYFGQFSDDFDMCYNQVKDAIVKVDMLITTGGVSVGDYDYLPAIYAKLGCNVLFNKIKMRPGSVTTVAEKGGKLLYGLSGNPSACYVGFELYTRPAIRTYLHSSHPFLKKETAKLGADFLKSNPFDRFVRGYVSYQHGCLVATPVGLDKSNVVSSLAEANILILLPGGTRGYEAGMDVSVILLEDQEGITMEPFLDKDIDSRKDQRNDG</sequence>
<feature type="domain" description="MoaB/Mog" evidence="14">
    <location>
        <begin position="189"/>
        <end position="327"/>
    </location>
</feature>
<dbReference type="InterPro" id="IPR038987">
    <property type="entry name" value="MoeA-like"/>
</dbReference>
<evidence type="ECO:0000256" key="1">
    <source>
        <dbReference type="ARBA" id="ARBA00001946"/>
    </source>
</evidence>
<dbReference type="Pfam" id="PF00994">
    <property type="entry name" value="MoCF_biosynth"/>
    <property type="match status" value="1"/>
</dbReference>
<dbReference type="Gene3D" id="3.40.980.10">
    <property type="entry name" value="MoaB/Mog-like domain"/>
    <property type="match status" value="1"/>
</dbReference>
<dbReference type="Pfam" id="PF03454">
    <property type="entry name" value="MoeA_C"/>
    <property type="match status" value="1"/>
</dbReference>
<keyword evidence="10 13" id="KW-0460">Magnesium</keyword>
<keyword evidence="7 13" id="KW-0500">Molybdenum</keyword>
<dbReference type="GO" id="GO:0046872">
    <property type="term" value="F:metal ion binding"/>
    <property type="evidence" value="ECO:0007669"/>
    <property type="project" value="UniProtKB-UniRule"/>
</dbReference>
<evidence type="ECO:0000256" key="5">
    <source>
        <dbReference type="ARBA" id="ARBA00013269"/>
    </source>
</evidence>
<accession>A0A0A1MMS4</accession>
<dbReference type="GO" id="GO:0005829">
    <property type="term" value="C:cytosol"/>
    <property type="evidence" value="ECO:0007669"/>
    <property type="project" value="TreeGrafter"/>
</dbReference>
<comment type="cofactor">
    <cofactor evidence="1 13">
        <name>Mg(2+)</name>
        <dbReference type="ChEBI" id="CHEBI:18420"/>
    </cofactor>
</comment>
<keyword evidence="9 13" id="KW-0479">Metal-binding</keyword>
<evidence type="ECO:0000256" key="3">
    <source>
        <dbReference type="ARBA" id="ARBA00005046"/>
    </source>
</evidence>
<dbReference type="InterPro" id="IPR036425">
    <property type="entry name" value="MoaB/Mog-like_dom_sf"/>
</dbReference>
<evidence type="ECO:0000256" key="4">
    <source>
        <dbReference type="ARBA" id="ARBA00010763"/>
    </source>
</evidence>
<dbReference type="SUPFAM" id="SSF63867">
    <property type="entry name" value="MoeA C-terminal domain-like"/>
    <property type="match status" value="1"/>
</dbReference>
<dbReference type="Gene3D" id="2.170.190.11">
    <property type="entry name" value="Molybdopterin biosynthesis moea protein, domain 3"/>
    <property type="match status" value="1"/>
</dbReference>
<evidence type="ECO:0000256" key="12">
    <source>
        <dbReference type="ARBA" id="ARBA00047317"/>
    </source>
</evidence>
<evidence type="ECO:0000256" key="13">
    <source>
        <dbReference type="RuleBase" id="RU365090"/>
    </source>
</evidence>
<dbReference type="Pfam" id="PF03453">
    <property type="entry name" value="MoeA_N"/>
    <property type="match status" value="1"/>
</dbReference>
<evidence type="ECO:0000256" key="9">
    <source>
        <dbReference type="ARBA" id="ARBA00022723"/>
    </source>
</evidence>
<keyword evidence="11 13" id="KW-0501">Molybdenum cofactor biosynthesis</keyword>
<evidence type="ECO:0000256" key="7">
    <source>
        <dbReference type="ARBA" id="ARBA00022505"/>
    </source>
</evidence>
<dbReference type="InterPro" id="IPR001453">
    <property type="entry name" value="MoaB/Mog_dom"/>
</dbReference>
<evidence type="ECO:0000259" key="14">
    <source>
        <dbReference type="SMART" id="SM00852"/>
    </source>
</evidence>
<evidence type="ECO:0000256" key="11">
    <source>
        <dbReference type="ARBA" id="ARBA00023150"/>
    </source>
</evidence>
<name>A0A0A1MMS4_9BACI</name>
<gene>
    <name evidence="15" type="primary">moeA</name>
    <name evidence="15" type="ORF">BN997_00790</name>
</gene>
<dbReference type="FunFam" id="3.40.980.10:FF:000004">
    <property type="entry name" value="Molybdopterin molybdenumtransferase"/>
    <property type="match status" value="1"/>
</dbReference>
<dbReference type="SMART" id="SM00852">
    <property type="entry name" value="MoCF_biosynth"/>
    <property type="match status" value="1"/>
</dbReference>
<dbReference type="SUPFAM" id="SSF63882">
    <property type="entry name" value="MoeA N-terminal region -like"/>
    <property type="match status" value="1"/>
</dbReference>
<evidence type="ECO:0000256" key="10">
    <source>
        <dbReference type="ARBA" id="ARBA00022842"/>
    </source>
</evidence>
<dbReference type="EMBL" id="CDGG01000001">
    <property type="protein sequence ID" value="CEI80977.1"/>
    <property type="molecule type" value="Genomic_DNA"/>
</dbReference>
<dbReference type="PANTHER" id="PTHR10192:SF5">
    <property type="entry name" value="GEPHYRIN"/>
    <property type="match status" value="1"/>
</dbReference>
<reference evidence="15 16" key="1">
    <citation type="submission" date="2014-11" db="EMBL/GenBank/DDBJ databases">
        <authorList>
            <person name="Urmite Genomes Urmite Genomes"/>
        </authorList>
    </citation>
    <scope>NUCLEOTIDE SEQUENCE [LARGE SCALE GENOMIC DNA]</scope>
    <source>
        <strain evidence="15 16">Oc5</strain>
    </source>
</reference>
<dbReference type="InterPro" id="IPR005111">
    <property type="entry name" value="MoeA_C_domain_IV"/>
</dbReference>
<evidence type="ECO:0000313" key="16">
    <source>
        <dbReference type="Proteomes" id="UP000040453"/>
    </source>
</evidence>
<dbReference type="OrthoDB" id="9804758at2"/>
<evidence type="ECO:0000313" key="15">
    <source>
        <dbReference type="EMBL" id="CEI80977.1"/>
    </source>
</evidence>
<keyword evidence="16" id="KW-1185">Reference proteome</keyword>
<dbReference type="InterPro" id="IPR036135">
    <property type="entry name" value="MoeA_linker/N_sf"/>
</dbReference>
<dbReference type="Proteomes" id="UP000040453">
    <property type="component" value="Unassembled WGS sequence"/>
</dbReference>
<dbReference type="InterPro" id="IPR005110">
    <property type="entry name" value="MoeA_linker/N"/>
</dbReference>
<dbReference type="AlphaFoldDB" id="A0A0A1MMS4"/>
<dbReference type="UniPathway" id="UPA00344"/>
<comment type="pathway">
    <text evidence="3 13">Cofactor biosynthesis; molybdopterin biosynthesis.</text>
</comment>
<dbReference type="RefSeq" id="WP_042529807.1">
    <property type="nucleotide sequence ID" value="NZ_CDGG01000001.1"/>
</dbReference>
<evidence type="ECO:0000256" key="8">
    <source>
        <dbReference type="ARBA" id="ARBA00022679"/>
    </source>
</evidence>
<comment type="catalytic activity">
    <reaction evidence="12">
        <text>adenylyl-molybdopterin + molybdate = Mo-molybdopterin + AMP + H(+)</text>
        <dbReference type="Rhea" id="RHEA:35047"/>
        <dbReference type="ChEBI" id="CHEBI:15378"/>
        <dbReference type="ChEBI" id="CHEBI:36264"/>
        <dbReference type="ChEBI" id="CHEBI:62727"/>
        <dbReference type="ChEBI" id="CHEBI:71302"/>
        <dbReference type="ChEBI" id="CHEBI:456215"/>
        <dbReference type="EC" id="2.10.1.1"/>
    </reaction>
</comment>
<dbReference type="PANTHER" id="PTHR10192">
    <property type="entry name" value="MOLYBDOPTERIN BIOSYNTHESIS PROTEIN"/>
    <property type="match status" value="1"/>
</dbReference>
<dbReference type="STRING" id="545501.BN997_00790"/>
<protein>
    <recommendedName>
        <fullName evidence="6 13">Molybdopterin molybdenumtransferase</fullName>
        <ecNumber evidence="5 13">2.10.1.1</ecNumber>
    </recommendedName>
</protein>
<evidence type="ECO:0000256" key="2">
    <source>
        <dbReference type="ARBA" id="ARBA00002901"/>
    </source>
</evidence>
<dbReference type="NCBIfam" id="NF045515">
    <property type="entry name" value="Glp_gephyrin"/>
    <property type="match status" value="1"/>
</dbReference>
<dbReference type="SUPFAM" id="SSF53218">
    <property type="entry name" value="Molybdenum cofactor biosynthesis proteins"/>
    <property type="match status" value="1"/>
</dbReference>
<dbReference type="Gene3D" id="3.90.105.10">
    <property type="entry name" value="Molybdopterin biosynthesis moea protein, domain 2"/>
    <property type="match status" value="1"/>
</dbReference>
<dbReference type="GO" id="GO:0061599">
    <property type="term" value="F:molybdopterin molybdotransferase activity"/>
    <property type="evidence" value="ECO:0007669"/>
    <property type="project" value="UniProtKB-UniRule"/>
</dbReference>
<dbReference type="NCBIfam" id="TIGR00177">
    <property type="entry name" value="molyb_syn"/>
    <property type="match status" value="1"/>
</dbReference>
<proteinExistence type="inferred from homology"/>
<dbReference type="FunFam" id="2.170.190.11:FF:000001">
    <property type="entry name" value="Molybdopterin molybdenumtransferase"/>
    <property type="match status" value="1"/>
</dbReference>
<dbReference type="CDD" id="cd00887">
    <property type="entry name" value="MoeA"/>
    <property type="match status" value="1"/>
</dbReference>
<dbReference type="InterPro" id="IPR036688">
    <property type="entry name" value="MoeA_C_domain_IV_sf"/>
</dbReference>
<comment type="similarity">
    <text evidence="4 13">Belongs to the MoeA family.</text>
</comment>
<dbReference type="GO" id="GO:0006777">
    <property type="term" value="P:Mo-molybdopterin cofactor biosynthetic process"/>
    <property type="evidence" value="ECO:0007669"/>
    <property type="project" value="UniProtKB-UniRule"/>
</dbReference>
<keyword evidence="8 13" id="KW-0808">Transferase</keyword>
<dbReference type="Gene3D" id="2.40.340.10">
    <property type="entry name" value="MoeA, C-terminal, domain IV"/>
    <property type="match status" value="1"/>
</dbReference>
<comment type="function">
    <text evidence="2 13">Catalyzes the insertion of molybdate into adenylated molybdopterin with the concomitant release of AMP.</text>
</comment>
<organism evidence="15 16">
    <name type="scientific">Oceanobacillus oncorhynchi</name>
    <dbReference type="NCBI Taxonomy" id="545501"/>
    <lineage>
        <taxon>Bacteria</taxon>
        <taxon>Bacillati</taxon>
        <taxon>Bacillota</taxon>
        <taxon>Bacilli</taxon>
        <taxon>Bacillales</taxon>
        <taxon>Bacillaceae</taxon>
        <taxon>Oceanobacillus</taxon>
    </lineage>
</organism>
<evidence type="ECO:0000256" key="6">
    <source>
        <dbReference type="ARBA" id="ARBA00021108"/>
    </source>
</evidence>
<dbReference type="EC" id="2.10.1.1" evidence="5 13"/>